<evidence type="ECO:0000313" key="4">
    <source>
        <dbReference type="Proteomes" id="UP000077266"/>
    </source>
</evidence>
<organism evidence="3 4">
    <name type="scientific">Exidia glandulosa HHB12029</name>
    <dbReference type="NCBI Taxonomy" id="1314781"/>
    <lineage>
        <taxon>Eukaryota</taxon>
        <taxon>Fungi</taxon>
        <taxon>Dikarya</taxon>
        <taxon>Basidiomycota</taxon>
        <taxon>Agaricomycotina</taxon>
        <taxon>Agaricomycetes</taxon>
        <taxon>Auriculariales</taxon>
        <taxon>Exidiaceae</taxon>
        <taxon>Exidia</taxon>
    </lineage>
</organism>
<evidence type="ECO:0000256" key="1">
    <source>
        <dbReference type="SAM" id="MobiDB-lite"/>
    </source>
</evidence>
<dbReference type="EMBL" id="KV426251">
    <property type="protein sequence ID" value="KZV83879.1"/>
    <property type="molecule type" value="Genomic_DNA"/>
</dbReference>
<feature type="transmembrane region" description="Helical" evidence="2">
    <location>
        <begin position="12"/>
        <end position="32"/>
    </location>
</feature>
<keyword evidence="4" id="KW-1185">Reference proteome</keyword>
<proteinExistence type="predicted"/>
<accession>A0A165ZLU5</accession>
<dbReference type="AlphaFoldDB" id="A0A165ZLU5"/>
<keyword evidence="2" id="KW-0472">Membrane</keyword>
<gene>
    <name evidence="3" type="ORF">EXIGLDRAFT_303531</name>
</gene>
<protein>
    <submittedName>
        <fullName evidence="3">Uncharacterized protein</fullName>
    </submittedName>
</protein>
<dbReference type="InParanoid" id="A0A165ZLU5"/>
<name>A0A165ZLU5_EXIGL</name>
<sequence length="258" mass="27620">MSRERERESRALPCLVFTSGVFSAYLSVANVLRPQMSRRRADKNPVHNIILIDNTDSGYILQAATDHRFFRRALCITRPSGNATRATSSGLALSNLARQTCPLGLSTKRTMASPAPKRDASRTTSPDVYGTKNRSSRGGGSESCMLASENVACTVEALASASPLLKSYAIRSVLFSCAMPNSFLANANVSVADEPGNATSAVMGNTRECGMCKTVLSSVPVHVSGVTMYHSNTTNTIPNIPDPMNLVPISDCDRSLNL</sequence>
<keyword evidence="2" id="KW-0812">Transmembrane</keyword>
<dbReference type="Proteomes" id="UP000077266">
    <property type="component" value="Unassembled WGS sequence"/>
</dbReference>
<keyword evidence="2" id="KW-1133">Transmembrane helix</keyword>
<evidence type="ECO:0000256" key="2">
    <source>
        <dbReference type="SAM" id="Phobius"/>
    </source>
</evidence>
<feature type="region of interest" description="Disordered" evidence="1">
    <location>
        <begin position="107"/>
        <end position="142"/>
    </location>
</feature>
<evidence type="ECO:0000313" key="3">
    <source>
        <dbReference type="EMBL" id="KZV83879.1"/>
    </source>
</evidence>
<reference evidence="3 4" key="1">
    <citation type="journal article" date="2016" name="Mol. Biol. Evol.">
        <title>Comparative Genomics of Early-Diverging Mushroom-Forming Fungi Provides Insights into the Origins of Lignocellulose Decay Capabilities.</title>
        <authorList>
            <person name="Nagy L.G."/>
            <person name="Riley R."/>
            <person name="Tritt A."/>
            <person name="Adam C."/>
            <person name="Daum C."/>
            <person name="Floudas D."/>
            <person name="Sun H."/>
            <person name="Yadav J.S."/>
            <person name="Pangilinan J."/>
            <person name="Larsson K.H."/>
            <person name="Matsuura K."/>
            <person name="Barry K."/>
            <person name="Labutti K."/>
            <person name="Kuo R."/>
            <person name="Ohm R.A."/>
            <person name="Bhattacharya S.S."/>
            <person name="Shirouzu T."/>
            <person name="Yoshinaga Y."/>
            <person name="Martin F.M."/>
            <person name="Grigoriev I.V."/>
            <person name="Hibbett D.S."/>
        </authorList>
    </citation>
    <scope>NUCLEOTIDE SEQUENCE [LARGE SCALE GENOMIC DNA]</scope>
    <source>
        <strain evidence="3 4">HHB12029</strain>
    </source>
</reference>